<feature type="compositionally biased region" description="Basic and acidic residues" evidence="11">
    <location>
        <begin position="355"/>
        <end position="373"/>
    </location>
</feature>
<feature type="compositionally biased region" description="Pro residues" evidence="11">
    <location>
        <begin position="338"/>
        <end position="347"/>
    </location>
</feature>
<feature type="domain" description="Glycerol-3-phosphate dehydrogenase NAD-dependent N-terminal" evidence="12">
    <location>
        <begin position="10"/>
        <end position="165"/>
    </location>
</feature>
<dbReference type="PANTHER" id="PTHR11728">
    <property type="entry name" value="GLYCEROL-3-PHOSPHATE DEHYDROGENASE"/>
    <property type="match status" value="1"/>
</dbReference>
<evidence type="ECO:0000256" key="9">
    <source>
        <dbReference type="RuleBase" id="RU000437"/>
    </source>
</evidence>
<feature type="binding site" evidence="8">
    <location>
        <position position="111"/>
    </location>
    <ligand>
        <name>sn-glycerol 3-phosphate</name>
        <dbReference type="ChEBI" id="CHEBI:57597"/>
    </ligand>
</feature>
<feature type="binding site" evidence="8">
    <location>
        <position position="260"/>
    </location>
    <ligand>
        <name>sn-glycerol 3-phosphate</name>
        <dbReference type="ChEBI" id="CHEBI:57597"/>
    </ligand>
</feature>
<feature type="binding site" evidence="8">
    <location>
        <position position="37"/>
    </location>
    <ligand>
        <name>NADPH</name>
        <dbReference type="ChEBI" id="CHEBI:57783"/>
    </ligand>
</feature>
<evidence type="ECO:0000256" key="1">
    <source>
        <dbReference type="ARBA" id="ARBA00011009"/>
    </source>
</evidence>
<feature type="compositionally biased region" description="Basic and acidic residues" evidence="11">
    <location>
        <begin position="441"/>
        <end position="452"/>
    </location>
</feature>
<keyword evidence="6 8" id="KW-0594">Phospholipid biosynthesis</keyword>
<feature type="binding site" evidence="8">
    <location>
        <position position="259"/>
    </location>
    <ligand>
        <name>sn-glycerol 3-phosphate</name>
        <dbReference type="ChEBI" id="CHEBI:57597"/>
    </ligand>
</feature>
<keyword evidence="8" id="KW-0963">Cytoplasm</keyword>
<dbReference type="Pfam" id="PF07479">
    <property type="entry name" value="NAD_Gly3P_dh_C"/>
    <property type="match status" value="1"/>
</dbReference>
<feature type="binding site" evidence="8">
    <location>
        <position position="17"/>
    </location>
    <ligand>
        <name>NADPH</name>
        <dbReference type="ChEBI" id="CHEBI:57783"/>
    </ligand>
</feature>
<evidence type="ECO:0000259" key="12">
    <source>
        <dbReference type="Pfam" id="PF01210"/>
    </source>
</evidence>
<dbReference type="PRINTS" id="PR00077">
    <property type="entry name" value="GPDHDRGNASE"/>
</dbReference>
<feature type="binding site" evidence="8">
    <location>
        <position position="145"/>
    </location>
    <ligand>
        <name>NADPH</name>
        <dbReference type="ChEBI" id="CHEBI:57783"/>
    </ligand>
</feature>
<dbReference type="InterPro" id="IPR036291">
    <property type="entry name" value="NAD(P)-bd_dom_sf"/>
</dbReference>
<dbReference type="NCBIfam" id="NF000942">
    <property type="entry name" value="PRK00094.1-4"/>
    <property type="match status" value="1"/>
</dbReference>
<keyword evidence="5 8" id="KW-0443">Lipid metabolism</keyword>
<dbReference type="SUPFAM" id="SSF48179">
    <property type="entry name" value="6-phosphogluconate dehydrogenase C-terminal domain-like"/>
    <property type="match status" value="1"/>
</dbReference>
<feature type="active site" description="Proton acceptor" evidence="8">
    <location>
        <position position="196"/>
    </location>
</feature>
<evidence type="ECO:0000256" key="10">
    <source>
        <dbReference type="RuleBase" id="RU000439"/>
    </source>
</evidence>
<feature type="binding site" evidence="8">
    <location>
        <position position="141"/>
    </location>
    <ligand>
        <name>sn-glycerol 3-phosphate</name>
        <dbReference type="ChEBI" id="CHEBI:57597"/>
    </ligand>
</feature>
<dbReference type="InterPro" id="IPR006109">
    <property type="entry name" value="G3P_DH_NAD-dep_C"/>
</dbReference>
<dbReference type="PANTHER" id="PTHR11728:SF1">
    <property type="entry name" value="GLYCEROL-3-PHOSPHATE DEHYDROGENASE [NAD(+)] 2, CHLOROPLASTIC"/>
    <property type="match status" value="1"/>
</dbReference>
<evidence type="ECO:0000256" key="7">
    <source>
        <dbReference type="ARBA" id="ARBA00023264"/>
    </source>
</evidence>
<keyword evidence="15" id="KW-1185">Reference proteome</keyword>
<protein>
    <recommendedName>
        <fullName evidence="8">Glycerol-3-phosphate dehydrogenase [NAD(P)+]</fullName>
        <ecNumber evidence="8">1.1.1.94</ecNumber>
    </recommendedName>
    <alternativeName>
        <fullName evidence="8">NAD(P)(+)-dependent glycerol-3-phosphate dehydrogenase</fullName>
    </alternativeName>
    <alternativeName>
        <fullName evidence="8">NAD(P)H-dependent dihydroxyacetone-phosphate reductase</fullName>
    </alternativeName>
</protein>
<comment type="caution">
    <text evidence="8">Lacks conserved residue(s) required for the propagation of feature annotation.</text>
</comment>
<evidence type="ECO:0000313" key="14">
    <source>
        <dbReference type="EMBL" id="GAA0667166.1"/>
    </source>
</evidence>
<dbReference type="Gene3D" id="3.40.50.720">
    <property type="entry name" value="NAD(P)-binding Rossmann-like Domain"/>
    <property type="match status" value="1"/>
</dbReference>
<comment type="similarity">
    <text evidence="1 8 9">Belongs to the NAD-dependent glycerol-3-phosphate dehydrogenase family.</text>
</comment>
<comment type="caution">
    <text evidence="14">The sequence shown here is derived from an EMBL/GenBank/DDBJ whole genome shotgun (WGS) entry which is preliminary data.</text>
</comment>
<evidence type="ECO:0000256" key="4">
    <source>
        <dbReference type="ARBA" id="ARBA00023027"/>
    </source>
</evidence>
<dbReference type="EC" id="1.1.1.94" evidence="8"/>
<dbReference type="InterPro" id="IPR008927">
    <property type="entry name" value="6-PGluconate_DH-like_C_sf"/>
</dbReference>
<evidence type="ECO:0000256" key="5">
    <source>
        <dbReference type="ARBA" id="ARBA00023098"/>
    </source>
</evidence>
<sequence length="466" mass="49394">MTPHRSTRAAVFSAGSWGTAVAKILADAGTSVIVHARRDEIADAINTTHRNPGYFPDIELPASLTATTDPAAALAGADFLVLSIPAQSLRGNLAAWAPHIGTDTVIVSLMKGVEQGSHLRASQIITEVTGVGAERVAVLSGPNLAREIMDGQPAAATIACADEGAAHRFQKACHTGYFRPYTSTDVTGCELGGAVKNVIALAVGIASGMGLGHNAQAMLITRGLAETTRLGVAMGADPLTFAGLAGLGDLVATCSSPLSRNRTFGTHLGKGLSVQEATAATRQTTEGVKSAEAILALARAHDVEMPITGVVSALLNEKVTLGEAAAALMQRPPKPERCPPAPRPRGPPLRRLHPPHPEVPDHARIRAVRCPDRRHPRPGGVDDHRLHPPARPLAALEDVLPGHVHDHHAHRHHQGRPHRARERLRLPLPGLLDPRPAPAPDDPRPPHRERPVRPGRRARPRPVRPR</sequence>
<feature type="domain" description="Glycerol-3-phosphate dehydrogenase NAD-dependent C-terminal" evidence="13">
    <location>
        <begin position="185"/>
        <end position="324"/>
    </location>
</feature>
<feature type="binding site" evidence="8">
    <location>
        <position position="196"/>
    </location>
    <ligand>
        <name>sn-glycerol 3-phosphate</name>
        <dbReference type="ChEBI" id="CHEBI:57597"/>
    </ligand>
</feature>
<dbReference type="EMBL" id="BAAAGU010000073">
    <property type="protein sequence ID" value="GAA0667166.1"/>
    <property type="molecule type" value="Genomic_DNA"/>
</dbReference>
<feature type="compositionally biased region" description="Basic residues" evidence="11">
    <location>
        <begin position="453"/>
        <end position="466"/>
    </location>
</feature>
<dbReference type="NCBIfam" id="NF000940">
    <property type="entry name" value="PRK00094.1-2"/>
    <property type="match status" value="1"/>
</dbReference>
<feature type="region of interest" description="Disordered" evidence="11">
    <location>
        <begin position="328"/>
        <end position="388"/>
    </location>
</feature>
<reference evidence="14 15" key="1">
    <citation type="journal article" date="2019" name="Int. J. Syst. Evol. Microbiol.">
        <title>The Global Catalogue of Microorganisms (GCM) 10K type strain sequencing project: providing services to taxonomists for standard genome sequencing and annotation.</title>
        <authorList>
            <consortium name="The Broad Institute Genomics Platform"/>
            <consortium name="The Broad Institute Genome Sequencing Center for Infectious Disease"/>
            <person name="Wu L."/>
            <person name="Ma J."/>
        </authorList>
    </citation>
    <scope>NUCLEOTIDE SEQUENCE [LARGE SCALE GENOMIC DNA]</scope>
    <source>
        <strain evidence="14 15">JCM 10367</strain>
    </source>
</reference>
<feature type="binding site" evidence="8">
    <location>
        <position position="38"/>
    </location>
    <ligand>
        <name>NADPH</name>
        <dbReference type="ChEBI" id="CHEBI:57783"/>
    </ligand>
</feature>
<evidence type="ECO:0000256" key="6">
    <source>
        <dbReference type="ARBA" id="ARBA00023209"/>
    </source>
</evidence>
<dbReference type="HAMAP" id="MF_00394">
    <property type="entry name" value="NAD_Glyc3P_dehydrog"/>
    <property type="match status" value="1"/>
</dbReference>
<dbReference type="Gene3D" id="1.10.1040.10">
    <property type="entry name" value="N-(1-d-carboxylethyl)-l-norvaline Dehydrogenase, domain 2"/>
    <property type="match status" value="1"/>
</dbReference>
<proteinExistence type="inferred from homology"/>
<organism evidence="14 15">
    <name type="scientific">Streptomyces thermocarboxydovorans</name>
    <dbReference type="NCBI Taxonomy" id="59298"/>
    <lineage>
        <taxon>Bacteria</taxon>
        <taxon>Bacillati</taxon>
        <taxon>Actinomycetota</taxon>
        <taxon>Actinomycetes</taxon>
        <taxon>Kitasatosporales</taxon>
        <taxon>Streptomycetaceae</taxon>
        <taxon>Streptomyces</taxon>
    </lineage>
</organism>
<evidence type="ECO:0000259" key="13">
    <source>
        <dbReference type="Pfam" id="PF07479"/>
    </source>
</evidence>
<dbReference type="InterPro" id="IPR011128">
    <property type="entry name" value="G3P_DH_NAD-dep_N"/>
</dbReference>
<name>A0ABN1HTU2_9ACTN</name>
<feature type="binding site" evidence="8">
    <location>
        <position position="260"/>
    </location>
    <ligand>
        <name>NADPH</name>
        <dbReference type="ChEBI" id="CHEBI:57783"/>
    </ligand>
</feature>
<keyword evidence="4 8" id="KW-0520">NAD</keyword>
<comment type="catalytic activity">
    <reaction evidence="8 10">
        <text>sn-glycerol 3-phosphate + NADP(+) = dihydroxyacetone phosphate + NADPH + H(+)</text>
        <dbReference type="Rhea" id="RHEA:11096"/>
        <dbReference type="ChEBI" id="CHEBI:15378"/>
        <dbReference type="ChEBI" id="CHEBI:57597"/>
        <dbReference type="ChEBI" id="CHEBI:57642"/>
        <dbReference type="ChEBI" id="CHEBI:57783"/>
        <dbReference type="ChEBI" id="CHEBI:58349"/>
        <dbReference type="EC" id="1.1.1.94"/>
    </reaction>
</comment>
<comment type="pathway">
    <text evidence="8">Membrane lipid metabolism; glycerophospholipid metabolism.</text>
</comment>
<feature type="binding site" evidence="8">
    <location>
        <position position="286"/>
    </location>
    <ligand>
        <name>NADPH</name>
        <dbReference type="ChEBI" id="CHEBI:57783"/>
    </ligand>
</feature>
<evidence type="ECO:0000313" key="15">
    <source>
        <dbReference type="Proteomes" id="UP001500724"/>
    </source>
</evidence>
<dbReference type="Proteomes" id="UP001500724">
    <property type="component" value="Unassembled WGS sequence"/>
</dbReference>
<evidence type="ECO:0000256" key="3">
    <source>
        <dbReference type="ARBA" id="ARBA00023002"/>
    </source>
</evidence>
<gene>
    <name evidence="8" type="primary">gpsA</name>
    <name evidence="14" type="ORF">GCM10009535_53760</name>
</gene>
<keyword evidence="3 8" id="KW-0560">Oxidoreductase</keyword>
<keyword evidence="8" id="KW-0521">NADP</keyword>
<comment type="catalytic activity">
    <reaction evidence="8">
        <text>sn-glycerol 3-phosphate + NAD(+) = dihydroxyacetone phosphate + NADH + H(+)</text>
        <dbReference type="Rhea" id="RHEA:11092"/>
        <dbReference type="ChEBI" id="CHEBI:15378"/>
        <dbReference type="ChEBI" id="CHEBI:57540"/>
        <dbReference type="ChEBI" id="CHEBI:57597"/>
        <dbReference type="ChEBI" id="CHEBI:57642"/>
        <dbReference type="ChEBI" id="CHEBI:57945"/>
        <dbReference type="EC" id="1.1.1.94"/>
    </reaction>
</comment>
<comment type="function">
    <text evidence="8">Catalyzes the reduction of the glycolytic intermediate dihydroxyacetone phosphate (DHAP) to sn-glycerol 3-phosphate (G3P), the key precursor for phospholipid synthesis.</text>
</comment>
<keyword evidence="2 8" id="KW-0444">Lipid biosynthesis</keyword>
<dbReference type="SUPFAM" id="SSF51735">
    <property type="entry name" value="NAD(P)-binding Rossmann-fold domains"/>
    <property type="match status" value="1"/>
</dbReference>
<evidence type="ECO:0000256" key="8">
    <source>
        <dbReference type="HAMAP-Rule" id="MF_00394"/>
    </source>
</evidence>
<dbReference type="PROSITE" id="PS00957">
    <property type="entry name" value="NAD_G3PDH"/>
    <property type="match status" value="1"/>
</dbReference>
<feature type="binding site" evidence="8">
    <location>
        <position position="111"/>
    </location>
    <ligand>
        <name>NADPH</name>
        <dbReference type="ChEBI" id="CHEBI:57783"/>
    </ligand>
</feature>
<feature type="binding site" evidence="8">
    <location>
        <position position="261"/>
    </location>
    <ligand>
        <name>sn-glycerol 3-phosphate</name>
        <dbReference type="ChEBI" id="CHEBI:57597"/>
    </ligand>
</feature>
<dbReference type="InterPro" id="IPR013328">
    <property type="entry name" value="6PGD_dom2"/>
</dbReference>
<evidence type="ECO:0000256" key="2">
    <source>
        <dbReference type="ARBA" id="ARBA00022516"/>
    </source>
</evidence>
<keyword evidence="7 8" id="KW-1208">Phospholipid metabolism</keyword>
<feature type="region of interest" description="Disordered" evidence="11">
    <location>
        <begin position="427"/>
        <end position="466"/>
    </location>
</feature>
<dbReference type="InterPro" id="IPR006168">
    <property type="entry name" value="G3P_DH_NAD-dep"/>
</dbReference>
<dbReference type="Pfam" id="PF01210">
    <property type="entry name" value="NAD_Gly3P_dh_N"/>
    <property type="match status" value="1"/>
</dbReference>
<keyword evidence="8" id="KW-0547">Nucleotide-binding</keyword>
<feature type="binding site" evidence="8">
    <location>
        <position position="16"/>
    </location>
    <ligand>
        <name>NADPH</name>
        <dbReference type="ChEBI" id="CHEBI:57783"/>
    </ligand>
</feature>
<evidence type="ECO:0000256" key="11">
    <source>
        <dbReference type="SAM" id="MobiDB-lite"/>
    </source>
</evidence>
<comment type="subcellular location">
    <subcellularLocation>
        <location evidence="8">Cytoplasm</location>
    </subcellularLocation>
</comment>
<accession>A0ABN1HTU2</accession>
<feature type="binding site" evidence="8">
    <location>
        <position position="54"/>
    </location>
    <ligand>
        <name>NADPH</name>
        <dbReference type="ChEBI" id="CHEBI:57783"/>
    </ligand>
</feature>
<feature type="binding site" evidence="8">
    <location>
        <position position="249"/>
    </location>
    <ligand>
        <name>sn-glycerol 3-phosphate</name>
        <dbReference type="ChEBI" id="CHEBI:57597"/>
    </ligand>
</feature>